<feature type="transmembrane region" description="Helical" evidence="1">
    <location>
        <begin position="83"/>
        <end position="105"/>
    </location>
</feature>
<dbReference type="RefSeq" id="WP_191733891.1">
    <property type="nucleotide sequence ID" value="NZ_JACSPR010000006.1"/>
</dbReference>
<reference evidence="2 3" key="1">
    <citation type="submission" date="2020-08" db="EMBL/GenBank/DDBJ databases">
        <title>A Genomic Blueprint of the Chicken Gut Microbiome.</title>
        <authorList>
            <person name="Gilroy R."/>
            <person name="Ravi A."/>
            <person name="Getino M."/>
            <person name="Pursley I."/>
            <person name="Horton D.L."/>
            <person name="Alikhan N.-F."/>
            <person name="Baker D."/>
            <person name="Gharbi K."/>
            <person name="Hall N."/>
            <person name="Watson M."/>
            <person name="Adriaenssens E.M."/>
            <person name="Foster-Nyarko E."/>
            <person name="Jarju S."/>
            <person name="Secka A."/>
            <person name="Antonio M."/>
            <person name="Oren A."/>
            <person name="Chaudhuri R."/>
            <person name="La Ragione R.M."/>
            <person name="Hildebrand F."/>
            <person name="Pallen M.J."/>
        </authorList>
    </citation>
    <scope>NUCLEOTIDE SEQUENCE [LARGE SCALE GENOMIC DNA]</scope>
    <source>
        <strain evidence="2 3">Sa1YVA5</strain>
    </source>
</reference>
<evidence type="ECO:0000313" key="2">
    <source>
        <dbReference type="EMBL" id="MBD8030654.1"/>
    </source>
</evidence>
<feature type="transmembrane region" description="Helical" evidence="1">
    <location>
        <begin position="221"/>
        <end position="243"/>
    </location>
</feature>
<sequence length="408" mass="43497">MIGQMIKVALAFVGIIIGAGFASGQEVMQYFVAFGINGLWGAVISAVVMTVMAVIILQLGSYFRAGEHGEVFRRVSHPVFSRLLDLGVVLTLFSTGVVMFAGAGANLNQQWGLPLGVGAFIMVVLVLAAGMLDVDKVTTVIGAITPFILVFITIASVYTIISGDFSSIDQLNRASEEVSTTLPNWFVAGVNYTSFNLMVAVSMAVVIGGNMFNPRVAGRGGLLGGLIYGVLLIVSAVTLFLTVETIGGDDVPMLSIINELNPALGQVMAVVIYGMIFNTALGMFYALGRRLTATRPGRFRPVYAAAVLVGFVLSFVGFRELVGYVYPVLGYMGLLLIAVMLVAWVRARVRIYRESERRMRIVDLLQIGHTGSLSSEETAALDREISDSNLDEQQIRSAVGGSGTGPAS</sequence>
<feature type="transmembrane region" description="Helical" evidence="1">
    <location>
        <begin position="324"/>
        <end position="345"/>
    </location>
</feature>
<dbReference type="PANTHER" id="PTHR37814">
    <property type="entry name" value="CONSERVED MEMBRANE PROTEIN"/>
    <property type="match status" value="1"/>
</dbReference>
<gene>
    <name evidence="2" type="ORF">H9627_10040</name>
</gene>
<feature type="transmembrane region" description="Helical" evidence="1">
    <location>
        <begin position="185"/>
        <end position="209"/>
    </location>
</feature>
<keyword evidence="1" id="KW-0472">Membrane</keyword>
<keyword evidence="1" id="KW-0812">Transmembrane</keyword>
<evidence type="ECO:0000313" key="3">
    <source>
        <dbReference type="Proteomes" id="UP000650224"/>
    </source>
</evidence>
<dbReference type="AlphaFoldDB" id="A0A8I0HPL2"/>
<dbReference type="PANTHER" id="PTHR37814:SF1">
    <property type="entry name" value="MEMBRANE PROTEIN"/>
    <property type="match status" value="1"/>
</dbReference>
<feature type="transmembrane region" description="Helical" evidence="1">
    <location>
        <begin position="299"/>
        <end position="318"/>
    </location>
</feature>
<organism evidence="2 3">
    <name type="scientific">Corynebacterium gallinarum</name>
    <dbReference type="NCBI Taxonomy" id="2762214"/>
    <lineage>
        <taxon>Bacteria</taxon>
        <taxon>Bacillati</taxon>
        <taxon>Actinomycetota</taxon>
        <taxon>Actinomycetes</taxon>
        <taxon>Mycobacteriales</taxon>
        <taxon>Corynebacteriaceae</taxon>
        <taxon>Corynebacterium</taxon>
    </lineage>
</organism>
<feature type="transmembrane region" description="Helical" evidence="1">
    <location>
        <begin position="263"/>
        <end position="287"/>
    </location>
</feature>
<evidence type="ECO:0008006" key="4">
    <source>
        <dbReference type="Google" id="ProtNLM"/>
    </source>
</evidence>
<name>A0A8I0HPL2_9CORY</name>
<dbReference type="Proteomes" id="UP000650224">
    <property type="component" value="Unassembled WGS sequence"/>
</dbReference>
<keyword evidence="1" id="KW-1133">Transmembrane helix</keyword>
<feature type="transmembrane region" description="Helical" evidence="1">
    <location>
        <begin position="40"/>
        <end position="63"/>
    </location>
</feature>
<protein>
    <recommendedName>
        <fullName evidence="4">Membrane protein YkvI</fullName>
    </recommendedName>
</protein>
<dbReference type="InterPro" id="IPR038728">
    <property type="entry name" value="YkvI-like"/>
</dbReference>
<evidence type="ECO:0000256" key="1">
    <source>
        <dbReference type="SAM" id="Phobius"/>
    </source>
</evidence>
<comment type="caution">
    <text evidence="2">The sequence shown here is derived from an EMBL/GenBank/DDBJ whole genome shotgun (WGS) entry which is preliminary data.</text>
</comment>
<dbReference type="EMBL" id="JACSPR010000006">
    <property type="protein sequence ID" value="MBD8030654.1"/>
    <property type="molecule type" value="Genomic_DNA"/>
</dbReference>
<proteinExistence type="predicted"/>
<keyword evidence="3" id="KW-1185">Reference proteome</keyword>
<feature type="transmembrane region" description="Helical" evidence="1">
    <location>
        <begin position="111"/>
        <end position="132"/>
    </location>
</feature>
<feature type="transmembrane region" description="Helical" evidence="1">
    <location>
        <begin position="139"/>
        <end position="161"/>
    </location>
</feature>
<accession>A0A8I0HPL2</accession>